<protein>
    <submittedName>
        <fullName evidence="2">Uncharacterized protein</fullName>
    </submittedName>
</protein>
<proteinExistence type="predicted"/>
<evidence type="ECO:0000313" key="2">
    <source>
        <dbReference type="EMBL" id="GFY31008.1"/>
    </source>
</evidence>
<dbReference type="Proteomes" id="UP000887159">
    <property type="component" value="Unassembled WGS sequence"/>
</dbReference>
<feature type="region of interest" description="Disordered" evidence="1">
    <location>
        <begin position="96"/>
        <end position="119"/>
    </location>
</feature>
<evidence type="ECO:0000256" key="1">
    <source>
        <dbReference type="SAM" id="MobiDB-lite"/>
    </source>
</evidence>
<sequence length="119" mass="13123">MTSVASEIESKTQQAIEISGIYLSYPDHIKTTKGMQNEIKKLHYKEPQGLLATDFIVLNLGEMKRITPELTPSIPNCHTNGRTLKMSDLTCSSPFHMVGTRTGGTRSHGGTRDTQTTSQ</sequence>
<evidence type="ECO:0000313" key="3">
    <source>
        <dbReference type="Proteomes" id="UP000887159"/>
    </source>
</evidence>
<comment type="caution">
    <text evidence="2">The sequence shown here is derived from an EMBL/GenBank/DDBJ whole genome shotgun (WGS) entry which is preliminary data.</text>
</comment>
<organism evidence="2 3">
    <name type="scientific">Trichonephila clavipes</name>
    <name type="common">Golden silk orbweaver</name>
    <name type="synonym">Nephila clavipes</name>
    <dbReference type="NCBI Taxonomy" id="2585209"/>
    <lineage>
        <taxon>Eukaryota</taxon>
        <taxon>Metazoa</taxon>
        <taxon>Ecdysozoa</taxon>
        <taxon>Arthropoda</taxon>
        <taxon>Chelicerata</taxon>
        <taxon>Arachnida</taxon>
        <taxon>Araneae</taxon>
        <taxon>Araneomorphae</taxon>
        <taxon>Entelegynae</taxon>
        <taxon>Araneoidea</taxon>
        <taxon>Nephilidae</taxon>
        <taxon>Trichonephila</taxon>
    </lineage>
</organism>
<name>A0A8X7BH63_TRICX</name>
<dbReference type="EMBL" id="BMAU01021396">
    <property type="protein sequence ID" value="GFY31008.1"/>
    <property type="molecule type" value="Genomic_DNA"/>
</dbReference>
<dbReference type="AlphaFoldDB" id="A0A8X7BH63"/>
<gene>
    <name evidence="2" type="ORF">TNCV_4359151</name>
</gene>
<reference evidence="2" key="1">
    <citation type="submission" date="2020-08" db="EMBL/GenBank/DDBJ databases">
        <title>Multicomponent nature underlies the extraordinary mechanical properties of spider dragline silk.</title>
        <authorList>
            <person name="Kono N."/>
            <person name="Nakamura H."/>
            <person name="Mori M."/>
            <person name="Yoshida Y."/>
            <person name="Ohtoshi R."/>
            <person name="Malay A.D."/>
            <person name="Moran D.A.P."/>
            <person name="Tomita M."/>
            <person name="Numata K."/>
            <person name="Arakawa K."/>
        </authorList>
    </citation>
    <scope>NUCLEOTIDE SEQUENCE</scope>
</reference>
<keyword evidence="3" id="KW-1185">Reference proteome</keyword>
<accession>A0A8X7BH63</accession>